<sequence>MKVFKYPLEVRSNVLTVPFGAQILSVGQQNGQLCLWALVEPEAREVQIEITVVGTGWDIKGRLSDFVDGFLGTVQVGAFVWHVFDTTMGARHE</sequence>
<dbReference type="Pfam" id="PF24043">
    <property type="entry name" value="DUF7352"/>
    <property type="match status" value="1"/>
</dbReference>
<evidence type="ECO:0000259" key="1">
    <source>
        <dbReference type="Pfam" id="PF24043"/>
    </source>
</evidence>
<reference evidence="2 3" key="1">
    <citation type="submission" date="2016-09" db="EMBL/GenBank/DDBJ databases">
        <title>Characterization of the lytic Pseudomonas aeruginosa bacteriophage JG012 and the possible use for the detection of living P. aeruginosa.</title>
        <authorList>
            <person name="Uhlig C.M."/>
            <person name="Diekmann N."/>
            <person name="Peters S."/>
            <person name="Krause U."/>
            <person name="Garbe J."/>
            <person name="Bunk B."/>
            <person name="Rohde M."/>
            <person name="Schobert M."/>
            <person name="Jahn D."/>
        </authorList>
    </citation>
    <scope>NUCLEOTIDE SEQUENCE [LARGE SCALE GENOMIC DNA]</scope>
</reference>
<name>A0A2H4GY34_9CAUD</name>
<proteinExistence type="predicted"/>
<protein>
    <recommendedName>
        <fullName evidence="1">DUF7352 domain-containing protein</fullName>
    </recommendedName>
</protein>
<evidence type="ECO:0000313" key="3">
    <source>
        <dbReference type="Proteomes" id="UP000241297"/>
    </source>
</evidence>
<dbReference type="EMBL" id="KX898399">
    <property type="protein sequence ID" value="ARB11131.1"/>
    <property type="molecule type" value="Genomic_DNA"/>
</dbReference>
<dbReference type="Proteomes" id="UP000241297">
    <property type="component" value="Segment"/>
</dbReference>
<gene>
    <name evidence="2" type="ORF">JG012_00063</name>
</gene>
<evidence type="ECO:0000313" key="2">
    <source>
        <dbReference type="EMBL" id="ARB11131.1"/>
    </source>
</evidence>
<accession>A0A2H4GY34</accession>
<organism evidence="2 3">
    <name type="scientific">Pseudomonas phage JG012</name>
    <dbReference type="NCBI Taxonomy" id="1970799"/>
    <lineage>
        <taxon>Viruses</taxon>
        <taxon>Duplodnaviria</taxon>
        <taxon>Heunggongvirae</taxon>
        <taxon>Uroviricota</taxon>
        <taxon>Caudoviricetes</taxon>
        <taxon>Queuovirinae</taxon>
        <taxon>Nipunavirus</taxon>
        <taxon>Nipunavirus quinobequin</taxon>
        <taxon>Nipunavirus NP1</taxon>
    </lineage>
</organism>
<dbReference type="InterPro" id="IPR055776">
    <property type="entry name" value="DUF7352"/>
</dbReference>
<feature type="domain" description="DUF7352" evidence="1">
    <location>
        <begin position="2"/>
        <end position="87"/>
    </location>
</feature>